<feature type="region of interest" description="Disordered" evidence="1">
    <location>
        <begin position="435"/>
        <end position="456"/>
    </location>
</feature>
<evidence type="ECO:0000313" key="3">
    <source>
        <dbReference type="Proteomes" id="UP000186817"/>
    </source>
</evidence>
<name>A0A1Q9E5U5_SYMMI</name>
<feature type="region of interest" description="Disordered" evidence="1">
    <location>
        <begin position="378"/>
        <end position="406"/>
    </location>
</feature>
<protein>
    <submittedName>
        <fullName evidence="2">Uncharacterized protein</fullName>
    </submittedName>
</protein>
<evidence type="ECO:0000256" key="1">
    <source>
        <dbReference type="SAM" id="MobiDB-lite"/>
    </source>
</evidence>
<reference evidence="2 3" key="1">
    <citation type="submission" date="2016-02" db="EMBL/GenBank/DDBJ databases">
        <title>Genome analysis of coral dinoflagellate symbionts highlights evolutionary adaptations to a symbiotic lifestyle.</title>
        <authorList>
            <person name="Aranda M."/>
            <person name="Li Y."/>
            <person name="Liew Y.J."/>
            <person name="Baumgarten S."/>
            <person name="Simakov O."/>
            <person name="Wilson M."/>
            <person name="Piel J."/>
            <person name="Ashoor H."/>
            <person name="Bougouffa S."/>
            <person name="Bajic V.B."/>
            <person name="Ryu T."/>
            <person name="Ravasi T."/>
            <person name="Bayer T."/>
            <person name="Micklem G."/>
            <person name="Kim H."/>
            <person name="Bhak J."/>
            <person name="Lajeunesse T.C."/>
            <person name="Voolstra C.R."/>
        </authorList>
    </citation>
    <scope>NUCLEOTIDE SEQUENCE [LARGE SCALE GENOMIC DNA]</scope>
    <source>
        <strain evidence="2 3">CCMP2467</strain>
    </source>
</reference>
<dbReference type="AlphaFoldDB" id="A0A1Q9E5U5"/>
<dbReference type="EMBL" id="LSRX01000254">
    <property type="protein sequence ID" value="OLQ02779.1"/>
    <property type="molecule type" value="Genomic_DNA"/>
</dbReference>
<gene>
    <name evidence="2" type="ORF">AK812_SmicGene14325</name>
</gene>
<dbReference type="Proteomes" id="UP000186817">
    <property type="component" value="Unassembled WGS sequence"/>
</dbReference>
<comment type="caution">
    <text evidence="2">The sequence shown here is derived from an EMBL/GenBank/DDBJ whole genome shotgun (WGS) entry which is preliminary data.</text>
</comment>
<sequence length="926" mass="98676">MGEKVCGRSMYRYQDGASAAAKLGLAAALEFRISGVLTRVQACFGGPAAADDTQWAKPTAGTGGSGRAAGSHWKSAACDAKLSRLSALQTSTEVFEGMAFALNVLVRGSPWITYLFYSPTRSSIVGVAQRDDVEHDLRWHNGAAPEREAPIETKLLRFGILCFTELCSCSAEADNATQLPLSKAQLCKLFRLAFLGDQLRLPFARGHGRTVVETSANKLVEVPIYKAKVRLLGREAVVELNPADADYEARGGGVATPEDDVDKEFDFAASTDEAVNLGWLDDQHEVKLRFRNPARNGAHKARHAGEYTIRRVWGLEPAKKELKRERIKSLGLVVDETEIPAQFETAGGVTIEAPIYRTIASLADRSLVDYDRGRAARAASSVDLDEDGEEESEESDGVSGSDIESDDDEEALLGHALAALGLLVDCGKRRLLKAPPSEAVHAESEEEAKNSPPSSRSWMKKAALVLTVGLGVVGFMSMPKARRFCQGLDLGAFQGKSNLGLDAEMALKADALKSIKKHSAAQKIVLKAMKSTGRKYSKHYEQREVRSLPADPADAARGMLTKTEIKIYKATRRQTRMRKAANAYCAFNVLEAFVSVVGMGDDINAIIRTCPPPRDGESELACQVNGAILVAWVANAAAKLSYAATNCALNLNVDAVCSVGVTGLVSVMGELAATASLAAATCTGVPPQVTTTKISVIGDQTVRDGRRLLAGQGPIGVGVQCGVDVSMVVANLANMGMSINSAVNSGQCGRVSLNGPINKVTGIFSALCTVDIGGAIAYMSQVVTFINLIVVHCQDFLDVSALCGASISGIITAAAALAPYGAAVHAACAEGDVLKNPKKQELINGLYTAFPRRLEEAKKVQEMKDAMANLKDLRQKLESKIGFNASVPTMYSEANMEQMIQLMNDGIAGDAETSMRGSATKDVCDE</sequence>
<organism evidence="2 3">
    <name type="scientific">Symbiodinium microadriaticum</name>
    <name type="common">Dinoflagellate</name>
    <name type="synonym">Zooxanthella microadriatica</name>
    <dbReference type="NCBI Taxonomy" id="2951"/>
    <lineage>
        <taxon>Eukaryota</taxon>
        <taxon>Sar</taxon>
        <taxon>Alveolata</taxon>
        <taxon>Dinophyceae</taxon>
        <taxon>Suessiales</taxon>
        <taxon>Symbiodiniaceae</taxon>
        <taxon>Symbiodinium</taxon>
    </lineage>
</organism>
<proteinExistence type="predicted"/>
<keyword evidence="3" id="KW-1185">Reference proteome</keyword>
<accession>A0A1Q9E5U5</accession>
<feature type="compositionally biased region" description="Acidic residues" evidence="1">
    <location>
        <begin position="383"/>
        <end position="396"/>
    </location>
</feature>
<evidence type="ECO:0000313" key="2">
    <source>
        <dbReference type="EMBL" id="OLQ02779.1"/>
    </source>
</evidence>
<dbReference type="OrthoDB" id="428770at2759"/>
<feature type="compositionally biased region" description="Basic and acidic residues" evidence="1">
    <location>
        <begin position="440"/>
        <end position="449"/>
    </location>
</feature>